<evidence type="ECO:0000256" key="3">
    <source>
        <dbReference type="ARBA" id="ARBA00022827"/>
    </source>
</evidence>
<dbReference type="SUPFAM" id="SSF51905">
    <property type="entry name" value="FAD/NAD(P)-binding domain"/>
    <property type="match status" value="1"/>
</dbReference>
<dbReference type="PANTHER" id="PTHR43706:SF45">
    <property type="entry name" value="NADH DEHYDROGENASE-LIKE PROTEIN RV1812C"/>
    <property type="match status" value="1"/>
</dbReference>
<dbReference type="AlphaFoldDB" id="A0A6J4NGR7"/>
<evidence type="ECO:0000256" key="2">
    <source>
        <dbReference type="ARBA" id="ARBA00022630"/>
    </source>
</evidence>
<keyword evidence="5" id="KW-0520">NAD</keyword>
<evidence type="ECO:0000256" key="5">
    <source>
        <dbReference type="ARBA" id="ARBA00023027"/>
    </source>
</evidence>
<evidence type="ECO:0000256" key="4">
    <source>
        <dbReference type="ARBA" id="ARBA00023002"/>
    </source>
</evidence>
<proteinExistence type="inferred from homology"/>
<reference evidence="7" key="1">
    <citation type="submission" date="2020-02" db="EMBL/GenBank/DDBJ databases">
        <authorList>
            <person name="Meier V. D."/>
        </authorList>
    </citation>
    <scope>NUCLEOTIDE SEQUENCE</scope>
    <source>
        <strain evidence="7">AVDCRST_MAG47</strain>
    </source>
</reference>
<dbReference type="EC" id="1.6.99.3" evidence="7"/>
<accession>A0A6J4NGR7</accession>
<organism evidence="7">
    <name type="scientific">uncultured Nocardioidaceae bacterium</name>
    <dbReference type="NCBI Taxonomy" id="253824"/>
    <lineage>
        <taxon>Bacteria</taxon>
        <taxon>Bacillati</taxon>
        <taxon>Actinomycetota</taxon>
        <taxon>Actinomycetes</taxon>
        <taxon>Propionibacteriales</taxon>
        <taxon>Nocardioidaceae</taxon>
        <taxon>environmental samples</taxon>
    </lineage>
</organism>
<dbReference type="InterPro" id="IPR045024">
    <property type="entry name" value="NDH-2"/>
</dbReference>
<keyword evidence="3" id="KW-0274">FAD</keyword>
<comment type="similarity">
    <text evidence="1">Belongs to the NADH dehydrogenase family.</text>
</comment>
<dbReference type="PANTHER" id="PTHR43706">
    <property type="entry name" value="NADH DEHYDROGENASE"/>
    <property type="match status" value="1"/>
</dbReference>
<dbReference type="EMBL" id="CADCUK010000149">
    <property type="protein sequence ID" value="CAA9382274.1"/>
    <property type="molecule type" value="Genomic_DNA"/>
</dbReference>
<protein>
    <submittedName>
        <fullName evidence="7">NADH dehydrogenase</fullName>
        <ecNumber evidence="7">1.6.99.3</ecNumber>
    </submittedName>
</protein>
<evidence type="ECO:0000256" key="1">
    <source>
        <dbReference type="ARBA" id="ARBA00005272"/>
    </source>
</evidence>
<sequence>MSELRGPRSDGRPRILVLGGGYVGLYTALRLKKKLRRGEAQVTVVDPRSYMTYQPFLPEAAAGSLEPRHVVVSLRRELRGLEVINGRVTGVSHHDRTVSVTPEVGAPLSLPYDHLVVALGSVARTLPVPGLKEVGIGFKQVEEAIALRNHVLEMLDVAAAVDDPDLRARALTFVFVGGGYAGTEAIAELEDMARAATRYYDGLRESDLRFVLVEASARILPEVRPEMGVYTVEQLRSRGIEVRLETRLESCVDGEVELSDGTRMSADTVVWTAGVKANPVLLDTDLPLDEDGRLRCTATLQVLGEDGVTDGVWGAGDCAAVPDLTGEPGAFCSPSAQHAVRQARVLGDNIVAALRGEAPAEYRHRHVGSVASLGLHKGVADVYGVKVKGLPAWVMHRTYHMSRMPTFNRKVRIVLDWTLALFFRRELVALGRLQNPRAEFEAAAQERPTD</sequence>
<dbReference type="Gene3D" id="3.50.50.100">
    <property type="match status" value="1"/>
</dbReference>
<dbReference type="PRINTS" id="PR00368">
    <property type="entry name" value="FADPNR"/>
</dbReference>
<evidence type="ECO:0000259" key="6">
    <source>
        <dbReference type="Pfam" id="PF07992"/>
    </source>
</evidence>
<dbReference type="InterPro" id="IPR023753">
    <property type="entry name" value="FAD/NAD-binding_dom"/>
</dbReference>
<dbReference type="GO" id="GO:0003954">
    <property type="term" value="F:NADH dehydrogenase activity"/>
    <property type="evidence" value="ECO:0007669"/>
    <property type="project" value="InterPro"/>
</dbReference>
<feature type="domain" description="FAD/NAD(P)-binding" evidence="6">
    <location>
        <begin position="14"/>
        <end position="342"/>
    </location>
</feature>
<keyword evidence="2" id="KW-0285">Flavoprotein</keyword>
<dbReference type="Pfam" id="PF07992">
    <property type="entry name" value="Pyr_redox_2"/>
    <property type="match status" value="1"/>
</dbReference>
<evidence type="ECO:0000313" key="7">
    <source>
        <dbReference type="EMBL" id="CAA9382274.1"/>
    </source>
</evidence>
<keyword evidence="4 7" id="KW-0560">Oxidoreductase</keyword>
<name>A0A6J4NGR7_9ACTN</name>
<dbReference type="InterPro" id="IPR036188">
    <property type="entry name" value="FAD/NAD-bd_sf"/>
</dbReference>
<gene>
    <name evidence="7" type="ORF">AVDCRST_MAG47-2259</name>
</gene>